<name>A0AAW2BSJ7_9ROSI</name>
<protein>
    <recommendedName>
        <fullName evidence="3">Maturase K</fullName>
    </recommendedName>
</protein>
<dbReference type="EMBL" id="JAZDWU010000010">
    <property type="protein sequence ID" value="KAK9988338.1"/>
    <property type="molecule type" value="Genomic_DNA"/>
</dbReference>
<sequence>MVWIRDANNFILEFSLEIEVMFKKVASIVVRIHLNGQCAGDLINHIRIYGDLSVNFPFPNKSTNEDTTLVDGIFTELLHFRRIVAEVIISTVPNFDVEILFYVKLFFSEIFLQHPEEYAYLQLMHPVFYDAKQRCAFFQLNKEYVEENRVVGDAPIFSVMHDFHFMHGLGDFLVIKDLLRRHFLATCFGITLQDGWFGSCGGGGCSGGAVVMRPTHEEMDALLHESRNVSWCSTEAEVDSHIRGNHIIWFEPQFLPLNHDRCYRTFMDYLISKPYPFVILLYEYQYW</sequence>
<keyword evidence="2" id="KW-1185">Reference proteome</keyword>
<evidence type="ECO:0008006" key="3">
    <source>
        <dbReference type="Google" id="ProtNLM"/>
    </source>
</evidence>
<dbReference type="Proteomes" id="UP001459277">
    <property type="component" value="Unassembled WGS sequence"/>
</dbReference>
<accession>A0AAW2BSJ7</accession>
<comment type="caution">
    <text evidence="1">The sequence shown here is derived from an EMBL/GenBank/DDBJ whole genome shotgun (WGS) entry which is preliminary data.</text>
</comment>
<evidence type="ECO:0000313" key="1">
    <source>
        <dbReference type="EMBL" id="KAK9988338.1"/>
    </source>
</evidence>
<proteinExistence type="predicted"/>
<organism evidence="1 2">
    <name type="scientific">Lithocarpus litseifolius</name>
    <dbReference type="NCBI Taxonomy" id="425828"/>
    <lineage>
        <taxon>Eukaryota</taxon>
        <taxon>Viridiplantae</taxon>
        <taxon>Streptophyta</taxon>
        <taxon>Embryophyta</taxon>
        <taxon>Tracheophyta</taxon>
        <taxon>Spermatophyta</taxon>
        <taxon>Magnoliopsida</taxon>
        <taxon>eudicotyledons</taxon>
        <taxon>Gunneridae</taxon>
        <taxon>Pentapetalae</taxon>
        <taxon>rosids</taxon>
        <taxon>fabids</taxon>
        <taxon>Fagales</taxon>
        <taxon>Fagaceae</taxon>
        <taxon>Lithocarpus</taxon>
    </lineage>
</organism>
<reference evidence="1 2" key="1">
    <citation type="submission" date="2024-01" db="EMBL/GenBank/DDBJ databases">
        <title>A telomere-to-telomere, gap-free genome of sweet tea (Lithocarpus litseifolius).</title>
        <authorList>
            <person name="Zhou J."/>
        </authorList>
    </citation>
    <scope>NUCLEOTIDE SEQUENCE [LARGE SCALE GENOMIC DNA]</scope>
    <source>
        <strain evidence="1">Zhou-2022a</strain>
        <tissue evidence="1">Leaf</tissue>
    </source>
</reference>
<gene>
    <name evidence="1" type="ORF">SO802_028577</name>
</gene>
<dbReference type="AlphaFoldDB" id="A0AAW2BSJ7"/>
<evidence type="ECO:0000313" key="2">
    <source>
        <dbReference type="Proteomes" id="UP001459277"/>
    </source>
</evidence>